<accession>A0A4C1TYF7</accession>
<dbReference type="EMBL" id="BGZK01000104">
    <property type="protein sequence ID" value="GBP19085.1"/>
    <property type="molecule type" value="Genomic_DNA"/>
</dbReference>
<feature type="compositionally biased region" description="Low complexity" evidence="1">
    <location>
        <begin position="15"/>
        <end position="25"/>
    </location>
</feature>
<proteinExistence type="predicted"/>
<sequence>MYAPNITPSGQKRPLSSLSNRLNNNQCGNSGPFRPAIMRFARVRPRQASTPCDAPGDTNPAANRVKLLQASCTVRSSRGLYAVSPSFADQPGHSQVQ</sequence>
<evidence type="ECO:0000313" key="2">
    <source>
        <dbReference type="EMBL" id="GBP19085.1"/>
    </source>
</evidence>
<dbReference type="AlphaFoldDB" id="A0A4C1TYF7"/>
<reference evidence="2 3" key="1">
    <citation type="journal article" date="2019" name="Commun. Biol.">
        <title>The bagworm genome reveals a unique fibroin gene that provides high tensile strength.</title>
        <authorList>
            <person name="Kono N."/>
            <person name="Nakamura H."/>
            <person name="Ohtoshi R."/>
            <person name="Tomita M."/>
            <person name="Numata K."/>
            <person name="Arakawa K."/>
        </authorList>
    </citation>
    <scope>NUCLEOTIDE SEQUENCE [LARGE SCALE GENOMIC DNA]</scope>
</reference>
<keyword evidence="3" id="KW-1185">Reference proteome</keyword>
<protein>
    <submittedName>
        <fullName evidence="2">Uncharacterized protein</fullName>
    </submittedName>
</protein>
<dbReference type="Proteomes" id="UP000299102">
    <property type="component" value="Unassembled WGS sequence"/>
</dbReference>
<feature type="compositionally biased region" description="Polar residues" evidence="1">
    <location>
        <begin position="1"/>
        <end position="10"/>
    </location>
</feature>
<gene>
    <name evidence="2" type="ORF">EVAR_83398_1</name>
</gene>
<feature type="region of interest" description="Disordered" evidence="1">
    <location>
        <begin position="1"/>
        <end position="33"/>
    </location>
</feature>
<evidence type="ECO:0000313" key="3">
    <source>
        <dbReference type="Proteomes" id="UP000299102"/>
    </source>
</evidence>
<evidence type="ECO:0000256" key="1">
    <source>
        <dbReference type="SAM" id="MobiDB-lite"/>
    </source>
</evidence>
<organism evidence="2 3">
    <name type="scientific">Eumeta variegata</name>
    <name type="common">Bagworm moth</name>
    <name type="synonym">Eumeta japonica</name>
    <dbReference type="NCBI Taxonomy" id="151549"/>
    <lineage>
        <taxon>Eukaryota</taxon>
        <taxon>Metazoa</taxon>
        <taxon>Ecdysozoa</taxon>
        <taxon>Arthropoda</taxon>
        <taxon>Hexapoda</taxon>
        <taxon>Insecta</taxon>
        <taxon>Pterygota</taxon>
        <taxon>Neoptera</taxon>
        <taxon>Endopterygota</taxon>
        <taxon>Lepidoptera</taxon>
        <taxon>Glossata</taxon>
        <taxon>Ditrysia</taxon>
        <taxon>Tineoidea</taxon>
        <taxon>Psychidae</taxon>
        <taxon>Oiketicinae</taxon>
        <taxon>Eumeta</taxon>
    </lineage>
</organism>
<name>A0A4C1TYF7_EUMVA</name>
<comment type="caution">
    <text evidence="2">The sequence shown here is derived from an EMBL/GenBank/DDBJ whole genome shotgun (WGS) entry which is preliminary data.</text>
</comment>